<dbReference type="EMBL" id="QYYH01000137">
    <property type="protein sequence ID" value="RJY07073.1"/>
    <property type="molecule type" value="Genomic_DNA"/>
</dbReference>
<protein>
    <submittedName>
        <fullName evidence="1">Uncharacterized protein</fullName>
    </submittedName>
</protein>
<evidence type="ECO:0000313" key="1">
    <source>
        <dbReference type="EMBL" id="RJY07073.1"/>
    </source>
</evidence>
<sequence>MSAFIQPAIPNIQPQLGSSYSSVAIDSPTELITIEKHGEQLVYRLNVSPQTTNPTPNEQYFKEKDKPSCLTWDRCCWSTILSAFPGGFAGMLTGALTGTLTSGAGNCVAGLVGGGFAGACIGACGGPALVSVSFGSLVVIYKISTYNGKGQALRLSPSRTTANHLLDDAFKNIPTRKHIMKGQDGSVVIEHWLEELPADIPSELVCPSGLFTLKNPVFLNNFHILYSKEYIELLSLLNTPIETGNLPVSLSDILKNEQLTEQQRIELQEVRDQVKSFTSPSRTFSHML</sequence>
<evidence type="ECO:0000313" key="2">
    <source>
        <dbReference type="Proteomes" id="UP000273022"/>
    </source>
</evidence>
<keyword evidence="2" id="KW-1185">Reference proteome</keyword>
<accession>A0A3A6TIW8</accession>
<dbReference type="Proteomes" id="UP000273022">
    <property type="component" value="Unassembled WGS sequence"/>
</dbReference>
<proteinExistence type="predicted"/>
<name>A0A3A6TIW8_9GAMM</name>
<dbReference type="RefSeq" id="WP_121854749.1">
    <property type="nucleotide sequence ID" value="NZ_CP037952.1"/>
</dbReference>
<comment type="caution">
    <text evidence="1">The sequence shown here is derived from an EMBL/GenBank/DDBJ whole genome shotgun (WGS) entry which is preliminary data.</text>
</comment>
<gene>
    <name evidence="1" type="ORF">D5R81_16640</name>
</gene>
<reference evidence="1 2" key="1">
    <citation type="submission" date="2018-09" db="EMBL/GenBank/DDBJ databases">
        <title>Phylogeny of the Shewanellaceae, and recommendation for two new genera, Pseudoshewanella and Parashewanella.</title>
        <authorList>
            <person name="Wang G."/>
        </authorList>
    </citation>
    <scope>NUCLEOTIDE SEQUENCE [LARGE SCALE GENOMIC DNA]</scope>
    <source>
        <strain evidence="1 2">KCTC 22492</strain>
    </source>
</reference>
<dbReference type="AlphaFoldDB" id="A0A3A6TIW8"/>
<organism evidence="1 2">
    <name type="scientific">Parashewanella spongiae</name>
    <dbReference type="NCBI Taxonomy" id="342950"/>
    <lineage>
        <taxon>Bacteria</taxon>
        <taxon>Pseudomonadati</taxon>
        <taxon>Pseudomonadota</taxon>
        <taxon>Gammaproteobacteria</taxon>
        <taxon>Alteromonadales</taxon>
        <taxon>Shewanellaceae</taxon>
        <taxon>Parashewanella</taxon>
    </lineage>
</organism>